<feature type="domain" description="TIR" evidence="2">
    <location>
        <begin position="11"/>
        <end position="125"/>
    </location>
</feature>
<dbReference type="EMBL" id="JBANAX010000059">
    <property type="protein sequence ID" value="KAL1223965.1"/>
    <property type="molecule type" value="Genomic_DNA"/>
</dbReference>
<sequence>MAASFVGLIPTRPLVFIKSQGEDVSNGLINFLEPVLKNENINVYIDEEEVRGRDLKSLFQKIQDSRVSLAIFSESKCDFDALPKIKEPVDEVIPILYKLDAIGDLANIQHMYCFFSSCSWSWTRS</sequence>
<dbReference type="InterPro" id="IPR000157">
    <property type="entry name" value="TIR_dom"/>
</dbReference>
<dbReference type="PANTHER" id="PTHR32009:SF75">
    <property type="entry name" value="PROTEIN PHLOEM PROTEIN 2-LIKE A5-RELATED"/>
    <property type="match status" value="1"/>
</dbReference>
<evidence type="ECO:0000256" key="1">
    <source>
        <dbReference type="ARBA" id="ARBA00023027"/>
    </source>
</evidence>
<reference evidence="3 4" key="1">
    <citation type="submission" date="2024-04" db="EMBL/GenBank/DDBJ databases">
        <title>Genome assembly C_amara_ONT_v2.</title>
        <authorList>
            <person name="Yant L."/>
            <person name="Moore C."/>
            <person name="Slenker M."/>
        </authorList>
    </citation>
    <scope>NUCLEOTIDE SEQUENCE [LARGE SCALE GENOMIC DNA]</scope>
    <source>
        <tissue evidence="3">Leaf</tissue>
    </source>
</reference>
<dbReference type="SUPFAM" id="SSF52200">
    <property type="entry name" value="Toll/Interleukin receptor TIR domain"/>
    <property type="match status" value="1"/>
</dbReference>
<protein>
    <recommendedName>
        <fullName evidence="2">TIR domain-containing protein</fullName>
    </recommendedName>
</protein>
<gene>
    <name evidence="3" type="ORF">V5N11_004503</name>
</gene>
<accession>A0ABD1C3F1</accession>
<keyword evidence="4" id="KW-1185">Reference proteome</keyword>
<organism evidence="3 4">
    <name type="scientific">Cardamine amara subsp. amara</name>
    <dbReference type="NCBI Taxonomy" id="228776"/>
    <lineage>
        <taxon>Eukaryota</taxon>
        <taxon>Viridiplantae</taxon>
        <taxon>Streptophyta</taxon>
        <taxon>Embryophyta</taxon>
        <taxon>Tracheophyta</taxon>
        <taxon>Spermatophyta</taxon>
        <taxon>Magnoliopsida</taxon>
        <taxon>eudicotyledons</taxon>
        <taxon>Gunneridae</taxon>
        <taxon>Pentapetalae</taxon>
        <taxon>rosids</taxon>
        <taxon>malvids</taxon>
        <taxon>Brassicales</taxon>
        <taxon>Brassicaceae</taxon>
        <taxon>Cardamineae</taxon>
        <taxon>Cardamine</taxon>
    </lineage>
</organism>
<keyword evidence="1" id="KW-0520">NAD</keyword>
<dbReference type="Pfam" id="PF01582">
    <property type="entry name" value="TIR"/>
    <property type="match status" value="1"/>
</dbReference>
<dbReference type="InterPro" id="IPR035897">
    <property type="entry name" value="Toll_tir_struct_dom_sf"/>
</dbReference>
<evidence type="ECO:0000259" key="2">
    <source>
        <dbReference type="PROSITE" id="PS50104"/>
    </source>
</evidence>
<dbReference type="Gene3D" id="3.40.50.10140">
    <property type="entry name" value="Toll/interleukin-1 receptor homology (TIR) domain"/>
    <property type="match status" value="1"/>
</dbReference>
<dbReference type="PROSITE" id="PS50104">
    <property type="entry name" value="TIR"/>
    <property type="match status" value="1"/>
</dbReference>
<evidence type="ECO:0000313" key="3">
    <source>
        <dbReference type="EMBL" id="KAL1223965.1"/>
    </source>
</evidence>
<proteinExistence type="predicted"/>
<name>A0ABD1C3F1_CARAN</name>
<comment type="caution">
    <text evidence="3">The sequence shown here is derived from an EMBL/GenBank/DDBJ whole genome shotgun (WGS) entry which is preliminary data.</text>
</comment>
<dbReference type="AlphaFoldDB" id="A0ABD1C3F1"/>
<dbReference type="PANTHER" id="PTHR32009">
    <property type="entry name" value="TMV RESISTANCE PROTEIN N-LIKE"/>
    <property type="match status" value="1"/>
</dbReference>
<dbReference type="Proteomes" id="UP001558713">
    <property type="component" value="Unassembled WGS sequence"/>
</dbReference>
<evidence type="ECO:0000313" key="4">
    <source>
        <dbReference type="Proteomes" id="UP001558713"/>
    </source>
</evidence>